<comment type="pathway">
    <text evidence="4">Cofactor biosynthesis; adenosylcobalamin biosynthesis; adenosylcobalamin from cob(II)yrinate a,c-diamide: step 2/7.</text>
</comment>
<dbReference type="EMBL" id="HG934468">
    <property type="protein sequence ID" value="CDN32160.1"/>
    <property type="molecule type" value="Genomic_DNA"/>
</dbReference>
<dbReference type="InterPro" id="IPR036451">
    <property type="entry name" value="CblAdoTrfase-like_sf"/>
</dbReference>
<dbReference type="InterPro" id="IPR029499">
    <property type="entry name" value="PduO-typ"/>
</dbReference>
<comment type="catalytic activity">
    <reaction evidence="4">
        <text>2 cob(II)alamin + reduced [electron-transfer flavoprotein] + 2 ATP = 2 adenosylcob(III)alamin + 2 triphosphate + oxidized [electron-transfer flavoprotein] + 3 H(+)</text>
        <dbReference type="Rhea" id="RHEA:28671"/>
        <dbReference type="Rhea" id="RHEA-COMP:10685"/>
        <dbReference type="Rhea" id="RHEA-COMP:10686"/>
        <dbReference type="ChEBI" id="CHEBI:15378"/>
        <dbReference type="ChEBI" id="CHEBI:16304"/>
        <dbReference type="ChEBI" id="CHEBI:18036"/>
        <dbReference type="ChEBI" id="CHEBI:18408"/>
        <dbReference type="ChEBI" id="CHEBI:30616"/>
        <dbReference type="ChEBI" id="CHEBI:57692"/>
        <dbReference type="ChEBI" id="CHEBI:58307"/>
        <dbReference type="EC" id="2.5.1.17"/>
    </reaction>
</comment>
<proteinExistence type="inferred from homology"/>
<keyword evidence="2 4" id="KW-0547">Nucleotide-binding</keyword>
<dbReference type="EC" id="2.5.1.17" evidence="4"/>
<dbReference type="NCBIfam" id="TIGR00636">
    <property type="entry name" value="PduO_Nterm"/>
    <property type="match status" value="1"/>
</dbReference>
<dbReference type="SUPFAM" id="SSF89028">
    <property type="entry name" value="Cobalamin adenosyltransferase-like"/>
    <property type="match status" value="1"/>
</dbReference>
<dbReference type="HOGENOM" id="CLU_083486_0_2_10"/>
<name>A0A060R991_9BACT</name>
<protein>
    <recommendedName>
        <fullName evidence="4">Corrinoid adenosyltransferase</fullName>
        <ecNumber evidence="4">2.5.1.17</ecNumber>
    </recommendedName>
    <alternativeName>
        <fullName evidence="4">Cob(II)alamin adenosyltransferase</fullName>
    </alternativeName>
    <alternativeName>
        <fullName evidence="4">Cob(II)yrinic acid a,c-diamide adenosyltransferase</fullName>
    </alternativeName>
    <alternativeName>
        <fullName evidence="4">Cobinamide/cobalamin adenosyltransferase</fullName>
    </alternativeName>
</protein>
<evidence type="ECO:0000256" key="4">
    <source>
        <dbReference type="RuleBase" id="RU366026"/>
    </source>
</evidence>
<reference evidence="6 7" key="1">
    <citation type="journal article" date="2015" name="Genome Announc.">
        <title>Complete Genome Sequence of the Novel Leech Symbiont Mucinivorans hirudinis M3T.</title>
        <authorList>
            <person name="Nelson M.C."/>
            <person name="Bomar L."/>
            <person name="Graf J."/>
        </authorList>
    </citation>
    <scope>NUCLEOTIDE SEQUENCE [LARGE SCALE GENOMIC DNA]</scope>
    <source>
        <strain evidence="7">M3</strain>
    </source>
</reference>
<sequence length="177" mass="20091">MKLYTKTGDKGTTSLVGGTRAAKDDVRIEAYGTVDELSAHVGYLYDISTNPSKEFFLVVLKKLFDVGALIASEDQTIAKLPKLNDEDIFEIERWTDELMAAVAPLRNFTLPVGDSELSFCHICRTVCRRAERRVITACRQHPEIPENVVIYLNRLSDYLYAFGRNTVAQKKIEEKIW</sequence>
<dbReference type="PANTHER" id="PTHR12213">
    <property type="entry name" value="CORRINOID ADENOSYLTRANSFERASE"/>
    <property type="match status" value="1"/>
</dbReference>
<dbReference type="STRING" id="1433126.BN938_2087"/>
<dbReference type="UniPathway" id="UPA00148">
    <property type="reaction ID" value="UER00233"/>
</dbReference>
<dbReference type="Pfam" id="PF01923">
    <property type="entry name" value="Cob_adeno_trans"/>
    <property type="match status" value="1"/>
</dbReference>
<keyword evidence="3 4" id="KW-0067">ATP-binding</keyword>
<accession>A0A060R991</accession>
<keyword evidence="4" id="KW-0169">Cobalamin biosynthesis</keyword>
<dbReference type="AlphaFoldDB" id="A0A060R991"/>
<evidence type="ECO:0000256" key="3">
    <source>
        <dbReference type="ARBA" id="ARBA00022840"/>
    </source>
</evidence>
<evidence type="ECO:0000256" key="1">
    <source>
        <dbReference type="ARBA" id="ARBA00022679"/>
    </source>
</evidence>
<dbReference type="KEGG" id="rbc:BN938_2087"/>
<dbReference type="InterPro" id="IPR016030">
    <property type="entry name" value="CblAdoTrfase-like"/>
</dbReference>
<dbReference type="PANTHER" id="PTHR12213:SF0">
    <property type="entry name" value="CORRINOID ADENOSYLTRANSFERASE MMAB"/>
    <property type="match status" value="1"/>
</dbReference>
<dbReference type="Proteomes" id="UP000027616">
    <property type="component" value="Chromosome I"/>
</dbReference>
<organism evidence="6 7">
    <name type="scientific">Mucinivorans hirudinis</name>
    <dbReference type="NCBI Taxonomy" id="1433126"/>
    <lineage>
        <taxon>Bacteria</taxon>
        <taxon>Pseudomonadati</taxon>
        <taxon>Bacteroidota</taxon>
        <taxon>Bacteroidia</taxon>
        <taxon>Bacteroidales</taxon>
        <taxon>Rikenellaceae</taxon>
        <taxon>Mucinivorans</taxon>
    </lineage>
</organism>
<dbReference type="PATRIC" id="fig|1433126.3.peg.2060"/>
<keyword evidence="7" id="KW-1185">Reference proteome</keyword>
<feature type="domain" description="Cobalamin adenosyltransferase-like" evidence="5">
    <location>
        <begin position="3"/>
        <end position="164"/>
    </location>
</feature>
<dbReference type="Gene3D" id="1.20.1200.10">
    <property type="entry name" value="Cobalamin adenosyltransferase-like"/>
    <property type="match status" value="1"/>
</dbReference>
<evidence type="ECO:0000259" key="5">
    <source>
        <dbReference type="Pfam" id="PF01923"/>
    </source>
</evidence>
<dbReference type="GO" id="GO:0008817">
    <property type="term" value="F:corrinoid adenosyltransferase activity"/>
    <property type="evidence" value="ECO:0007669"/>
    <property type="project" value="UniProtKB-UniRule"/>
</dbReference>
<comment type="catalytic activity">
    <reaction evidence="4">
        <text>2 cob(II)yrinate a,c diamide + reduced [electron-transfer flavoprotein] + 2 ATP = 2 adenosylcob(III)yrinate a,c-diamide + 2 triphosphate + oxidized [electron-transfer flavoprotein] + 3 H(+)</text>
        <dbReference type="Rhea" id="RHEA:11528"/>
        <dbReference type="Rhea" id="RHEA-COMP:10685"/>
        <dbReference type="Rhea" id="RHEA-COMP:10686"/>
        <dbReference type="ChEBI" id="CHEBI:15378"/>
        <dbReference type="ChEBI" id="CHEBI:18036"/>
        <dbReference type="ChEBI" id="CHEBI:30616"/>
        <dbReference type="ChEBI" id="CHEBI:57692"/>
        <dbReference type="ChEBI" id="CHEBI:58307"/>
        <dbReference type="ChEBI" id="CHEBI:58503"/>
        <dbReference type="ChEBI" id="CHEBI:58537"/>
        <dbReference type="EC" id="2.5.1.17"/>
    </reaction>
</comment>
<gene>
    <name evidence="6" type="ORF">BN938_2087</name>
</gene>
<dbReference type="GO" id="GO:0005524">
    <property type="term" value="F:ATP binding"/>
    <property type="evidence" value="ECO:0007669"/>
    <property type="project" value="UniProtKB-UniRule"/>
</dbReference>
<dbReference type="eggNOG" id="COG2096">
    <property type="taxonomic scope" value="Bacteria"/>
</dbReference>
<dbReference type="GO" id="GO:0009236">
    <property type="term" value="P:cobalamin biosynthetic process"/>
    <property type="evidence" value="ECO:0007669"/>
    <property type="project" value="UniProtKB-UniRule"/>
</dbReference>
<keyword evidence="1 4" id="KW-0808">Transferase</keyword>
<comment type="similarity">
    <text evidence="4">Belongs to the Cob(I)alamin adenosyltransferase family.</text>
</comment>
<evidence type="ECO:0000313" key="6">
    <source>
        <dbReference type="EMBL" id="CDN32160.1"/>
    </source>
</evidence>
<dbReference type="OrthoDB" id="9778896at2"/>
<evidence type="ECO:0000256" key="2">
    <source>
        <dbReference type="ARBA" id="ARBA00022741"/>
    </source>
</evidence>
<evidence type="ECO:0000313" key="7">
    <source>
        <dbReference type="Proteomes" id="UP000027616"/>
    </source>
</evidence>